<keyword evidence="7 9" id="KW-0863">Zinc-finger</keyword>
<dbReference type="Pfam" id="PF00400">
    <property type="entry name" value="WD40"/>
    <property type="match status" value="2"/>
</dbReference>
<dbReference type="Proteomes" id="UP000292447">
    <property type="component" value="Chromosome VI"/>
</dbReference>
<evidence type="ECO:0000313" key="13">
    <source>
        <dbReference type="EMBL" id="QBM90846.1"/>
    </source>
</evidence>
<evidence type="ECO:0000256" key="5">
    <source>
        <dbReference type="ARBA" id="ARBA00022723"/>
    </source>
</evidence>
<dbReference type="SMART" id="SM00320">
    <property type="entry name" value="WD40"/>
    <property type="match status" value="2"/>
</dbReference>
<comment type="function">
    <text evidence="1">May be involved in a process influencing telomere capping.</text>
</comment>
<dbReference type="PROSITE" id="PS50294">
    <property type="entry name" value="WD_REPEATS_REGION"/>
    <property type="match status" value="1"/>
</dbReference>
<dbReference type="InterPro" id="IPR001680">
    <property type="entry name" value="WD40_rpt"/>
</dbReference>
<reference evidence="14" key="1">
    <citation type="submission" date="2019-03" db="EMBL/GenBank/DDBJ databases">
        <title>Snf2 controls pulcherriminic acid biosynthesis and connects pigmentation and antifungal activity of the yeast Metschnikowia pulcherrima.</title>
        <authorList>
            <person name="Gore-Lloyd D."/>
            <person name="Sumann I."/>
            <person name="Brachmann A.O."/>
            <person name="Schneeberger K."/>
            <person name="Ortiz-Merino R.A."/>
            <person name="Moreno-Beltran M."/>
            <person name="Schlaefli M."/>
            <person name="Kirner P."/>
            <person name="Santos Kron A."/>
            <person name="Wolfe K.H."/>
            <person name="Piel J."/>
            <person name="Ahrens C.H."/>
            <person name="Henk D."/>
            <person name="Freimoser F.M."/>
        </authorList>
    </citation>
    <scope>NUCLEOTIDE SEQUENCE [LARGE SCALE GENOMIC DNA]</scope>
    <source>
        <strain evidence="14">APC 1.2</strain>
    </source>
</reference>
<keyword evidence="14" id="KW-1185">Reference proteome</keyword>
<evidence type="ECO:0000256" key="4">
    <source>
        <dbReference type="ARBA" id="ARBA00022574"/>
    </source>
</evidence>
<evidence type="ECO:0000256" key="1">
    <source>
        <dbReference type="ARBA" id="ARBA00002738"/>
    </source>
</evidence>
<dbReference type="InterPro" id="IPR036322">
    <property type="entry name" value="WD40_repeat_dom_sf"/>
</dbReference>
<dbReference type="InterPro" id="IPR019775">
    <property type="entry name" value="WD40_repeat_CS"/>
</dbReference>
<dbReference type="PROSITE" id="PS00678">
    <property type="entry name" value="WD_REPEATS_1"/>
    <property type="match status" value="1"/>
</dbReference>
<evidence type="ECO:0000256" key="11">
    <source>
        <dbReference type="SAM" id="MobiDB-lite"/>
    </source>
</evidence>
<dbReference type="SUPFAM" id="SSF50978">
    <property type="entry name" value="WD40 repeat-like"/>
    <property type="match status" value="1"/>
</dbReference>
<feature type="compositionally biased region" description="Polar residues" evidence="11">
    <location>
        <begin position="744"/>
        <end position="758"/>
    </location>
</feature>
<evidence type="ECO:0000256" key="10">
    <source>
        <dbReference type="PROSITE-ProRule" id="PRU00221"/>
    </source>
</evidence>
<dbReference type="GO" id="GO:0005774">
    <property type="term" value="C:vacuolar membrane"/>
    <property type="evidence" value="ECO:0007669"/>
    <property type="project" value="TreeGrafter"/>
</dbReference>
<keyword evidence="6" id="KW-0677">Repeat</keyword>
<dbReference type="PROSITE" id="PS50082">
    <property type="entry name" value="WD_REPEATS_2"/>
    <property type="match status" value="1"/>
</dbReference>
<evidence type="ECO:0000313" key="14">
    <source>
        <dbReference type="Proteomes" id="UP000292447"/>
    </source>
</evidence>
<dbReference type="PANTHER" id="PTHR46200:SF1">
    <property type="entry name" value="GATOR COMPLEX PROTEIN WDR24"/>
    <property type="match status" value="1"/>
</dbReference>
<comment type="similarity">
    <text evidence="2">Belongs to the WD repeat RTC1 family.</text>
</comment>
<evidence type="ECO:0000256" key="6">
    <source>
        <dbReference type="ARBA" id="ARBA00022737"/>
    </source>
</evidence>
<proteinExistence type="inferred from homology"/>
<evidence type="ECO:0000259" key="12">
    <source>
        <dbReference type="PROSITE" id="PS50089"/>
    </source>
</evidence>
<accession>A0A4P6XW80</accession>
<organism evidence="13 14">
    <name type="scientific">Metschnikowia aff. pulcherrima</name>
    <dbReference type="NCBI Taxonomy" id="2163413"/>
    <lineage>
        <taxon>Eukaryota</taxon>
        <taxon>Fungi</taxon>
        <taxon>Dikarya</taxon>
        <taxon>Ascomycota</taxon>
        <taxon>Saccharomycotina</taxon>
        <taxon>Pichiomycetes</taxon>
        <taxon>Metschnikowiaceae</taxon>
        <taxon>Metschnikowia</taxon>
    </lineage>
</organism>
<sequence>MSTSLQGPNQLSLARFAFNIYGLFNERSAPKGPEMPKSRPGKLKYVCDREITCVSQLQHAVGRTYGPSYEPASGTSHHVLIGGKNYLRMLSLSASQDEIVGDTNLLEAHAPPLRAHASLRLFNVNTIKSKADLVACGLTNGHVDVFHVSGSGATRLAHRLDGHKRVVNSVDFADHENVMLSGSQDGTIRLWDLRSYLPRPVAKLMALQHADPVRLCQYSPHARIRGKMAVLSVHDSGALCKYDLRYPSLAHTGVALPERRWTFHTGPALSLHIHPELEHVLTCGRDRKICLWNYADAHSSAPEAVINTYGPVMKVRWNETPNASMNVSEHENLPGNRALYAYDFACLYLNDDPSISVFNLARRHVPREIVSTLTRKPFQNFVWAKGAPGSRKLWTITKLNVFVSYDLDSPYESAQNIARPCETLPAVSTAWRSGSMSLSVVSQDTHDYDMLMTVADSVPDLPERAVSEDGRAEFESYHDPVPHASPALFDTAFPLPNRAPPSHPATPTYFYQKNPVFSPNERPMLLRLLTQQSQHAMSSSLGFSRPHFDFAMSQPSLRPSLRRNPSQNTVELASLGGTVFQPVLAHSPHHTYKTVPSPLQSPSPYVVSMSLPLPLADDAVFAALATDYLTAVPDAFTLAFVCLVNARVAASVLRFRDCQTWKMIGVALEQDVCENTGLLATQQGVDLAEHENDNASGDASLDVLSRSPGDAKSISSDLGNVVGSYNSDSTLATNYGGAPRKRSNTSSMNNLSILGSSRESARGEHLLRSRTSSHQSMAEAILGDNLSRSNSFGKRSFALLLRAMSGLDQETRLGISKTENDDSVKDTKKKEEPLDIGLEGTISPVKPIGTSKLIHESTDRKTRRSTFSVSGRHIRGEESSNPPLGASHDLDNENPHAMTNISASYASSGLFNSEAAHSNQSQAFSPGSRDLQACSWQSLTGKSLLKFKPPVALFDNKVSLDRVEESSIKSKDIKPSQLTMAMTGCTTVDDIFRPWSAVSIIEKSLEYALAQGDLVMSATLILLFYEYFLKQSETLLGALESLEVLGLYVETLRSKEMYTIAVQVVKDAPVDLKERLSDYAVKEVEMRFYCGWCKSLLTNEISKAKYGVDSDQFGFWYCDECSRKQLNCVYCHEPCKGLTVVESLKCGHRGHFGCFQEWHIEDGNTECPGGCE</sequence>
<dbReference type="PROSITE" id="PS50089">
    <property type="entry name" value="ZF_RING_2"/>
    <property type="match status" value="1"/>
</dbReference>
<dbReference type="InterPro" id="IPR015943">
    <property type="entry name" value="WD40/YVTN_repeat-like_dom_sf"/>
</dbReference>
<keyword evidence="5" id="KW-0479">Metal-binding</keyword>
<feature type="region of interest" description="Disordered" evidence="11">
    <location>
        <begin position="856"/>
        <end position="896"/>
    </location>
</feature>
<evidence type="ECO:0000256" key="2">
    <source>
        <dbReference type="ARBA" id="ARBA00008863"/>
    </source>
</evidence>
<feature type="domain" description="RING-type" evidence="12">
    <location>
        <begin position="1128"/>
        <end position="1168"/>
    </location>
</feature>
<keyword evidence="4 10" id="KW-0853">WD repeat</keyword>
<name>A0A4P6XW80_9ASCO</name>
<dbReference type="GO" id="GO:0008270">
    <property type="term" value="F:zinc ion binding"/>
    <property type="evidence" value="ECO:0007669"/>
    <property type="project" value="UniProtKB-KW"/>
</dbReference>
<dbReference type="EMBL" id="CP034461">
    <property type="protein sequence ID" value="QBM90846.1"/>
    <property type="molecule type" value="Genomic_DNA"/>
</dbReference>
<dbReference type="GO" id="GO:0016239">
    <property type="term" value="P:positive regulation of macroautophagy"/>
    <property type="evidence" value="ECO:0007669"/>
    <property type="project" value="TreeGrafter"/>
</dbReference>
<protein>
    <recommendedName>
        <fullName evidence="3">Restriction of telomere capping protein 1</fullName>
    </recommendedName>
</protein>
<feature type="repeat" description="WD" evidence="10">
    <location>
        <begin position="160"/>
        <end position="195"/>
    </location>
</feature>
<dbReference type="GO" id="GO:0005829">
    <property type="term" value="C:cytosol"/>
    <property type="evidence" value="ECO:0007669"/>
    <property type="project" value="TreeGrafter"/>
</dbReference>
<dbReference type="STRING" id="2163413.A0A4P6XW80"/>
<feature type="region of interest" description="Disordered" evidence="11">
    <location>
        <begin position="734"/>
        <end position="764"/>
    </location>
</feature>
<dbReference type="GO" id="GO:1904263">
    <property type="term" value="P:positive regulation of TORC1 signaling"/>
    <property type="evidence" value="ECO:0007669"/>
    <property type="project" value="TreeGrafter"/>
</dbReference>
<dbReference type="PANTHER" id="PTHR46200">
    <property type="entry name" value="GATOR COMPLEX PROTEIN WDR24"/>
    <property type="match status" value="1"/>
</dbReference>
<dbReference type="InterPro" id="IPR001841">
    <property type="entry name" value="Znf_RING"/>
</dbReference>
<dbReference type="GO" id="GO:0061700">
    <property type="term" value="C:GATOR2 complex"/>
    <property type="evidence" value="ECO:0007669"/>
    <property type="project" value="TreeGrafter"/>
</dbReference>
<evidence type="ECO:0000256" key="7">
    <source>
        <dbReference type="ARBA" id="ARBA00022771"/>
    </source>
</evidence>
<evidence type="ECO:0000256" key="3">
    <source>
        <dbReference type="ARBA" id="ARBA00015098"/>
    </source>
</evidence>
<evidence type="ECO:0000256" key="9">
    <source>
        <dbReference type="PROSITE-ProRule" id="PRU00175"/>
    </source>
</evidence>
<gene>
    <name evidence="13" type="primary">MPUL0F04340</name>
    <name evidence="13" type="ORF">METSCH_F04340</name>
</gene>
<evidence type="ECO:0000256" key="8">
    <source>
        <dbReference type="ARBA" id="ARBA00022833"/>
    </source>
</evidence>
<dbReference type="InterPro" id="IPR037590">
    <property type="entry name" value="WDR24"/>
</dbReference>
<keyword evidence="8" id="KW-0862">Zinc</keyword>
<dbReference type="Gene3D" id="2.130.10.10">
    <property type="entry name" value="YVTN repeat-like/Quinoprotein amine dehydrogenase"/>
    <property type="match status" value="1"/>
</dbReference>
<dbReference type="AlphaFoldDB" id="A0A4P6XW80"/>